<dbReference type="Gene3D" id="3.20.20.70">
    <property type="entry name" value="Aldolase class I"/>
    <property type="match status" value="1"/>
</dbReference>
<dbReference type="EMBL" id="AUZJ01000061">
    <property type="protein sequence ID" value="ERF59730.1"/>
    <property type="molecule type" value="Genomic_DNA"/>
</dbReference>
<evidence type="ECO:0000313" key="7">
    <source>
        <dbReference type="EMBL" id="ERK01492.1"/>
    </source>
</evidence>
<comment type="similarity">
    <text evidence="3">Belongs to the DapA family.</text>
</comment>
<sequence>MTTKLQGIFPALLTPFTSDNKIDEGALRRAVERNIEQGVSGFYVCGSTGEAFLLTAEERKRILEIVADQTKERVSIIAHIGAISTDLTLDLGRHAVSVKGVTALSSIPPFYYGFTRNEIIKYYSDIAEELTFPLIPYNFPKLSGVTLTPEIVTELRKNKNIVGIKFTSQNFYDLERIKTSDAGLTVFNGFDEMFLAGLSMGADGAIGSTFNFMADKFIAIKKEFAANNIAKARELQTEANTVIQILLTADDFMAAEKYAMDIIGISYGVPRRPFMPLTADEKKFFDEKLPPLLNK</sequence>
<evidence type="ECO:0000256" key="5">
    <source>
        <dbReference type="PIRSR" id="PIRSR001365-2"/>
    </source>
</evidence>
<dbReference type="RefSeq" id="WP_021331337.1">
    <property type="nucleotide sequence ID" value="NZ_AUZJ01000061.1"/>
</dbReference>
<evidence type="ECO:0000256" key="1">
    <source>
        <dbReference type="ARBA" id="ARBA00023239"/>
    </source>
</evidence>
<dbReference type="PROSITE" id="PS00666">
    <property type="entry name" value="DHDPS_2"/>
    <property type="match status" value="1"/>
</dbReference>
<dbReference type="InterPro" id="IPR020625">
    <property type="entry name" value="Schiff_base-form_aldolases_AS"/>
</dbReference>
<keyword evidence="9" id="KW-1185">Reference proteome</keyword>
<dbReference type="InterPro" id="IPR013785">
    <property type="entry name" value="Aldolase_TIM"/>
</dbReference>
<dbReference type="eggNOG" id="COG0329">
    <property type="taxonomic scope" value="Bacteria"/>
</dbReference>
<dbReference type="PANTHER" id="PTHR42849">
    <property type="entry name" value="N-ACETYLNEURAMINATE LYASE"/>
    <property type="match status" value="1"/>
</dbReference>
<dbReference type="SUPFAM" id="SSF51569">
    <property type="entry name" value="Aldolase"/>
    <property type="match status" value="1"/>
</dbReference>
<dbReference type="SMART" id="SM01130">
    <property type="entry name" value="DHDPS"/>
    <property type="match status" value="1"/>
</dbReference>
<evidence type="ECO:0000256" key="4">
    <source>
        <dbReference type="PIRSR" id="PIRSR001365-1"/>
    </source>
</evidence>
<evidence type="ECO:0000313" key="8">
    <source>
        <dbReference type="Proteomes" id="UP000016412"/>
    </source>
</evidence>
<dbReference type="PANTHER" id="PTHR42849:SF1">
    <property type="entry name" value="N-ACETYLNEURAMINATE LYASE"/>
    <property type="match status" value="1"/>
</dbReference>
<dbReference type="Pfam" id="PF00701">
    <property type="entry name" value="DHDPS"/>
    <property type="match status" value="1"/>
</dbReference>
<organism evidence="6 8">
    <name type="scientific">Treponema socranskii subsp. socranskii VPI DR56BR1116 = ATCC 35536</name>
    <dbReference type="NCBI Taxonomy" id="1125725"/>
    <lineage>
        <taxon>Bacteria</taxon>
        <taxon>Pseudomonadati</taxon>
        <taxon>Spirochaetota</taxon>
        <taxon>Spirochaetia</taxon>
        <taxon>Spirochaetales</taxon>
        <taxon>Treponemataceae</taxon>
        <taxon>Treponema</taxon>
    </lineage>
</organism>
<dbReference type="AlphaFoldDB" id="U2KSN7"/>
<dbReference type="STRING" id="1125725.HMPREF1325_0735"/>
<name>U2KSN7_TRESO</name>
<dbReference type="NCBIfam" id="NF003164">
    <property type="entry name" value="PRK04147.1"/>
    <property type="match status" value="1"/>
</dbReference>
<dbReference type="PATRIC" id="fig|1125725.3.peg.2334"/>
<dbReference type="EMBL" id="AVQI01000056">
    <property type="protein sequence ID" value="ERK01492.1"/>
    <property type="molecule type" value="Genomic_DNA"/>
</dbReference>
<reference evidence="8 9" key="1">
    <citation type="submission" date="2013-08" db="EMBL/GenBank/DDBJ databases">
        <authorList>
            <person name="Durkin A.S."/>
            <person name="Haft D.R."/>
            <person name="McCorrison J."/>
            <person name="Torralba M."/>
            <person name="Gillis M."/>
            <person name="Haft D.H."/>
            <person name="Methe B."/>
            <person name="Sutton G."/>
            <person name="Nelson K.E."/>
        </authorList>
    </citation>
    <scope>NUCLEOTIDE SEQUENCE [LARGE SCALE GENOMIC DNA]</scope>
    <source>
        <strain evidence="7 9">ATCC 35536</strain>
        <strain evidence="6 8">VPI DR56BR1116</strain>
    </source>
</reference>
<evidence type="ECO:0000313" key="9">
    <source>
        <dbReference type="Proteomes" id="UP000016646"/>
    </source>
</evidence>
<keyword evidence="2" id="KW-0704">Schiff base</keyword>
<feature type="active site" description="Proton donor/acceptor" evidence="4">
    <location>
        <position position="137"/>
    </location>
</feature>
<dbReference type="OrthoDB" id="9782828at2"/>
<accession>U2KSN7</accession>
<dbReference type="GO" id="GO:0019262">
    <property type="term" value="P:N-acetylneuraminate catabolic process"/>
    <property type="evidence" value="ECO:0007669"/>
    <property type="project" value="TreeGrafter"/>
</dbReference>
<dbReference type="Proteomes" id="UP000016412">
    <property type="component" value="Unassembled WGS sequence"/>
</dbReference>
<evidence type="ECO:0000256" key="2">
    <source>
        <dbReference type="ARBA" id="ARBA00023270"/>
    </source>
</evidence>
<feature type="binding site" evidence="5">
    <location>
        <position position="206"/>
    </location>
    <ligand>
        <name>pyruvate</name>
        <dbReference type="ChEBI" id="CHEBI:15361"/>
    </ligand>
</feature>
<dbReference type="GO" id="GO:0008747">
    <property type="term" value="F:N-acetylneuraminate lyase activity"/>
    <property type="evidence" value="ECO:0007669"/>
    <property type="project" value="TreeGrafter"/>
</dbReference>
<proteinExistence type="inferred from homology"/>
<evidence type="ECO:0000313" key="6">
    <source>
        <dbReference type="EMBL" id="ERF59730.1"/>
    </source>
</evidence>
<gene>
    <name evidence="7" type="ORF">HMPREF0860_1446</name>
    <name evidence="6" type="ORF">HMPREF1325_0735</name>
</gene>
<feature type="active site" description="Schiff-base intermediate with substrate" evidence="4">
    <location>
        <position position="165"/>
    </location>
</feature>
<protein>
    <submittedName>
        <fullName evidence="6 7">N-acetylneuraminate lyase</fullName>
    </submittedName>
</protein>
<dbReference type="PRINTS" id="PR00146">
    <property type="entry name" value="DHPICSNTHASE"/>
</dbReference>
<keyword evidence="1 3" id="KW-0456">Lyase</keyword>
<dbReference type="InterPro" id="IPR002220">
    <property type="entry name" value="DapA-like"/>
</dbReference>
<comment type="caution">
    <text evidence="6">The sequence shown here is derived from an EMBL/GenBank/DDBJ whole genome shotgun (WGS) entry which is preliminary data.</text>
</comment>
<dbReference type="Proteomes" id="UP000016646">
    <property type="component" value="Unassembled WGS sequence"/>
</dbReference>
<feature type="binding site" evidence="5">
    <location>
        <position position="48"/>
    </location>
    <ligand>
        <name>pyruvate</name>
        <dbReference type="ChEBI" id="CHEBI:15361"/>
    </ligand>
</feature>
<dbReference type="GO" id="GO:0005829">
    <property type="term" value="C:cytosol"/>
    <property type="evidence" value="ECO:0007669"/>
    <property type="project" value="TreeGrafter"/>
</dbReference>
<dbReference type="PIRSF" id="PIRSF001365">
    <property type="entry name" value="DHDPS"/>
    <property type="match status" value="1"/>
</dbReference>
<evidence type="ECO:0000256" key="3">
    <source>
        <dbReference type="PIRNR" id="PIRNR001365"/>
    </source>
</evidence>